<evidence type="ECO:0000259" key="1">
    <source>
        <dbReference type="Pfam" id="PF03981"/>
    </source>
</evidence>
<evidence type="ECO:0000313" key="2">
    <source>
        <dbReference type="EMBL" id="SVB48674.1"/>
    </source>
</evidence>
<dbReference type="Pfam" id="PF03981">
    <property type="entry name" value="Ubiq_cyt_C_chap"/>
    <property type="match status" value="1"/>
</dbReference>
<dbReference type="EMBL" id="UINC01043934">
    <property type="protein sequence ID" value="SVB48674.1"/>
    <property type="molecule type" value="Genomic_DNA"/>
</dbReference>
<name>A0A382EF20_9ZZZZ</name>
<dbReference type="AlphaFoldDB" id="A0A382EF20"/>
<organism evidence="2">
    <name type="scientific">marine metagenome</name>
    <dbReference type="NCBI Taxonomy" id="408172"/>
    <lineage>
        <taxon>unclassified sequences</taxon>
        <taxon>metagenomes</taxon>
        <taxon>ecological metagenomes</taxon>
    </lineage>
</organism>
<protein>
    <recommendedName>
        <fullName evidence="1">Ubiquinol-cytochrome c chaperone domain-containing protein</fullName>
    </recommendedName>
</protein>
<sequence length="157" mass="18990">MDISYINFYNNLVHLTRNKILYKDFTHQDTFSDRLVIFLFHFAFFLNVFKSDSTKDTLQTVFDFIFKQLELSIREIGYGDASINKKMKNYINIFYSILNKIEKWDNLNKKSQNDIFEEYLSFKSKTLLLPEYFENYRDYLKKNTFNSLLKGVIKPNF</sequence>
<reference evidence="2" key="1">
    <citation type="submission" date="2018-05" db="EMBL/GenBank/DDBJ databases">
        <authorList>
            <person name="Lanie J.A."/>
            <person name="Ng W.-L."/>
            <person name="Kazmierczak K.M."/>
            <person name="Andrzejewski T.M."/>
            <person name="Davidsen T.M."/>
            <person name="Wayne K.J."/>
            <person name="Tettelin H."/>
            <person name="Glass J.I."/>
            <person name="Rusch D."/>
            <person name="Podicherti R."/>
            <person name="Tsui H.-C.T."/>
            <person name="Winkler M.E."/>
        </authorList>
    </citation>
    <scope>NUCLEOTIDE SEQUENCE</scope>
</reference>
<proteinExistence type="predicted"/>
<feature type="domain" description="Ubiquinol-cytochrome c chaperone" evidence="1">
    <location>
        <begin position="24"/>
        <end position="101"/>
    </location>
</feature>
<gene>
    <name evidence="2" type="ORF">METZ01_LOCUS201528</name>
</gene>
<dbReference type="InterPro" id="IPR021150">
    <property type="entry name" value="Ubiq_cyt_c_chap"/>
</dbReference>
<accession>A0A382EF20</accession>